<keyword evidence="3" id="KW-0614">Plasmid</keyword>
<dbReference type="InterPro" id="IPR050706">
    <property type="entry name" value="Cyclic-di-GMP_PDE-like"/>
</dbReference>
<sequence>MRCRPSLVRGRAAQVNPGGFTTPARRPSVPHRTAGCGKSSLRPLMAGSSPSLPDGSNPSAAIVQSASDVQCSRLLKTTMEVVAEGVETPDCLAWLRQAGCDTVQGFLFARPMPAAAFVGFVNQWRNTGTVAKLAMRQPFVLFKGLTFQKLCLPGAFRPGDHHNKMLRPGLCVVHASPQYL</sequence>
<feature type="domain" description="EAL" evidence="2">
    <location>
        <begin position="1"/>
        <end position="125"/>
    </location>
</feature>
<protein>
    <recommendedName>
        <fullName evidence="2">EAL domain-containing protein</fullName>
    </recommendedName>
</protein>
<dbReference type="SUPFAM" id="SSF141868">
    <property type="entry name" value="EAL domain-like"/>
    <property type="match status" value="1"/>
</dbReference>
<proteinExistence type="predicted"/>
<evidence type="ECO:0000259" key="2">
    <source>
        <dbReference type="PROSITE" id="PS50883"/>
    </source>
</evidence>
<dbReference type="InterPro" id="IPR001633">
    <property type="entry name" value="EAL_dom"/>
</dbReference>
<geneLocation type="plasmid" evidence="3">
    <name>pD2-NDM_1_1</name>
</geneLocation>
<dbReference type="Pfam" id="PF00563">
    <property type="entry name" value="EAL"/>
    <property type="match status" value="1"/>
</dbReference>
<dbReference type="Gene3D" id="3.20.20.450">
    <property type="entry name" value="EAL domain"/>
    <property type="match status" value="1"/>
</dbReference>
<reference evidence="3" key="1">
    <citation type="submission" date="2017-12" db="EMBL/GenBank/DDBJ databases">
        <title>Escherichia coli co-producing NDM-5 and OXA-181 carbapenemases, South Korea.</title>
        <authorList>
            <person name="Baek J.Y."/>
            <person name="Huh K."/>
            <person name="Cho S.Y."/>
            <person name="Kim S.H."/>
            <person name="Ko K.S."/>
            <person name="Kang C.-I."/>
            <person name="Chung D.R."/>
            <person name="Peck K.R."/>
            <person name="Song J.-H."/>
        </authorList>
    </citation>
    <scope>NUCLEOTIDE SEQUENCE</scope>
    <source>
        <strain evidence="3">CC1702-01</strain>
        <plasmid evidence="3">pD2-NDM_1_1</plasmid>
    </source>
</reference>
<evidence type="ECO:0000256" key="1">
    <source>
        <dbReference type="SAM" id="MobiDB-lite"/>
    </source>
</evidence>
<dbReference type="EMBL" id="MG702490">
    <property type="protein sequence ID" value="AVX51175.1"/>
    <property type="molecule type" value="Genomic_DNA"/>
</dbReference>
<feature type="region of interest" description="Disordered" evidence="1">
    <location>
        <begin position="14"/>
        <end position="59"/>
    </location>
</feature>
<dbReference type="InterPro" id="IPR035919">
    <property type="entry name" value="EAL_sf"/>
</dbReference>
<dbReference type="AlphaFoldDB" id="A0A2S0NSK6"/>
<feature type="compositionally biased region" description="Polar residues" evidence="1">
    <location>
        <begin position="48"/>
        <end position="59"/>
    </location>
</feature>
<evidence type="ECO:0000313" key="3">
    <source>
        <dbReference type="EMBL" id="AVX51175.1"/>
    </source>
</evidence>
<organism evidence="3">
    <name type="scientific">Escherichia coli</name>
    <dbReference type="NCBI Taxonomy" id="562"/>
    <lineage>
        <taxon>Bacteria</taxon>
        <taxon>Pseudomonadati</taxon>
        <taxon>Pseudomonadota</taxon>
        <taxon>Gammaproteobacteria</taxon>
        <taxon>Enterobacterales</taxon>
        <taxon>Enterobacteriaceae</taxon>
        <taxon>Escherichia</taxon>
    </lineage>
</organism>
<dbReference type="PROSITE" id="PS50883">
    <property type="entry name" value="EAL"/>
    <property type="match status" value="1"/>
</dbReference>
<accession>A0A2S0NSK6</accession>
<dbReference type="PANTHER" id="PTHR33121:SF79">
    <property type="entry name" value="CYCLIC DI-GMP PHOSPHODIESTERASE PDED-RELATED"/>
    <property type="match status" value="1"/>
</dbReference>
<name>A0A2S0NSK6_ECOLX</name>
<dbReference type="PANTHER" id="PTHR33121">
    <property type="entry name" value="CYCLIC DI-GMP PHOSPHODIESTERASE PDEF"/>
    <property type="match status" value="1"/>
</dbReference>
<dbReference type="RefSeq" id="WP_432756762.1">
    <property type="nucleotide sequence ID" value="NZ_JAANTD010000002.1"/>
</dbReference>
<dbReference type="GO" id="GO:0071111">
    <property type="term" value="F:cyclic-guanylate-specific phosphodiesterase activity"/>
    <property type="evidence" value="ECO:0007669"/>
    <property type="project" value="InterPro"/>
</dbReference>